<dbReference type="EMBL" id="WRXN01000012">
    <property type="protein sequence ID" value="MVT11145.1"/>
    <property type="molecule type" value="Genomic_DNA"/>
</dbReference>
<organism evidence="1 2">
    <name type="scientific">Chitinophaga tropicalis</name>
    <dbReference type="NCBI Taxonomy" id="2683588"/>
    <lineage>
        <taxon>Bacteria</taxon>
        <taxon>Pseudomonadati</taxon>
        <taxon>Bacteroidota</taxon>
        <taxon>Chitinophagia</taxon>
        <taxon>Chitinophagales</taxon>
        <taxon>Chitinophagaceae</taxon>
        <taxon>Chitinophaga</taxon>
    </lineage>
</organism>
<name>A0A7K1UAV7_9BACT</name>
<dbReference type="Pfam" id="PF19265">
    <property type="entry name" value="DUF5908"/>
    <property type="match status" value="1"/>
</dbReference>
<evidence type="ECO:0000313" key="1">
    <source>
        <dbReference type="EMBL" id="MVT11145.1"/>
    </source>
</evidence>
<dbReference type="InterPro" id="IPR045459">
    <property type="entry name" value="DUF5908"/>
</dbReference>
<dbReference type="RefSeq" id="WP_157308575.1">
    <property type="nucleotide sequence ID" value="NZ_WRXN01000012.1"/>
</dbReference>
<protein>
    <submittedName>
        <fullName evidence="1">Uncharacterized protein</fullName>
    </submittedName>
</protein>
<comment type="caution">
    <text evidence="1">The sequence shown here is derived from an EMBL/GenBank/DDBJ whole genome shotgun (WGS) entry which is preliminary data.</text>
</comment>
<dbReference type="AlphaFoldDB" id="A0A7K1UAV7"/>
<accession>A0A7K1UAV7</accession>
<dbReference type="Proteomes" id="UP000461730">
    <property type="component" value="Unassembled WGS sequence"/>
</dbReference>
<sequence>MALEIRELVIKVTITPDTPAAHSLADLQALRELRESIIKECMEHLLAKFEREEDR</sequence>
<evidence type="ECO:0000313" key="2">
    <source>
        <dbReference type="Proteomes" id="UP000461730"/>
    </source>
</evidence>
<proteinExistence type="predicted"/>
<keyword evidence="2" id="KW-1185">Reference proteome</keyword>
<reference evidence="1 2" key="1">
    <citation type="submission" date="2019-12" db="EMBL/GenBank/DDBJ databases">
        <title>Chitinophaga sp. strain ysch24 (GDMCC 1.1355), whole genome shotgun sequence.</title>
        <authorList>
            <person name="Zhang X."/>
        </authorList>
    </citation>
    <scope>NUCLEOTIDE SEQUENCE [LARGE SCALE GENOMIC DNA]</scope>
    <source>
        <strain evidence="2">ysch24</strain>
    </source>
</reference>
<gene>
    <name evidence="1" type="ORF">GO493_22950</name>
</gene>